<gene>
    <name evidence="2" type="primary">ORF00002</name>
</gene>
<reference evidence="2" key="1">
    <citation type="journal article" date="1998" name="Mol. Microbiol.">
        <title>Sequence and analysis of the 60 kb conjugative, bacteriocin-producing plasmid pMRC01 from Lactococcus lactis DPC3147.</title>
        <authorList>
            <person name="Dougherty B.A."/>
            <person name="Hill C."/>
            <person name="Weidman J.F."/>
            <person name="Richardson D.R."/>
            <person name="Venter J.C."/>
            <person name="Ross R.P."/>
        </authorList>
    </citation>
    <scope>NUCLEOTIDE SEQUENCE [LARGE SCALE GENOMIC DNA]</scope>
    <source>
        <strain evidence="2">DPC3147</strain>
        <plasmid evidence="2">pMRC01</plasmid>
    </source>
</reference>
<accession>O87205</accession>
<geneLocation type="plasmid" evidence="2">
    <name>pMRC01</name>
</geneLocation>
<evidence type="ECO:0000256" key="1">
    <source>
        <dbReference type="SAM" id="Phobius"/>
    </source>
</evidence>
<protein>
    <submittedName>
        <fullName evidence="2">Uncharacterized protein</fullName>
    </submittedName>
</protein>
<keyword evidence="1" id="KW-1133">Transmembrane helix</keyword>
<organism evidence="2">
    <name type="scientific">Lactococcus lactis</name>
    <dbReference type="NCBI Taxonomy" id="1358"/>
    <lineage>
        <taxon>Bacteria</taxon>
        <taxon>Bacillati</taxon>
        <taxon>Bacillota</taxon>
        <taxon>Bacilli</taxon>
        <taxon>Lactobacillales</taxon>
        <taxon>Streptococcaceae</taxon>
        <taxon>Lactococcus</taxon>
    </lineage>
</organism>
<dbReference type="AlphaFoldDB" id="O87205"/>
<keyword evidence="1" id="KW-0472">Membrane</keyword>
<name>O87205_9LACT</name>
<dbReference type="PIR" id="T43075">
    <property type="entry name" value="T43075"/>
</dbReference>
<keyword evidence="1" id="KW-0812">Transmembrane</keyword>
<feature type="transmembrane region" description="Helical" evidence="1">
    <location>
        <begin position="21"/>
        <end position="49"/>
    </location>
</feature>
<dbReference type="EMBL" id="AE001272">
    <property type="protein sequence ID" value="AAC56026.1"/>
    <property type="molecule type" value="Genomic_DNA"/>
</dbReference>
<keyword evidence="2" id="KW-0614">Plasmid</keyword>
<evidence type="ECO:0000313" key="2">
    <source>
        <dbReference type="EMBL" id="AAC56026.1"/>
    </source>
</evidence>
<proteinExistence type="predicted"/>
<sequence length="64" mass="8187">MRKFLKNLLFRQLKDFQYQNIYLVKHPFVLIFEFFLFFFLYFQGILIFLKLNFHVQFFSEFLLF</sequence>